<feature type="domain" description="Glycosyl transferase family 1" evidence="1">
    <location>
        <begin position="189"/>
        <end position="344"/>
    </location>
</feature>
<accession>A0AA86GIA8</accession>
<dbReference type="CDD" id="cd03811">
    <property type="entry name" value="GT4_GT28_WabH-like"/>
    <property type="match status" value="1"/>
</dbReference>
<dbReference type="EMBL" id="CP012199">
    <property type="protein sequence ID" value="AMG73319.1"/>
    <property type="molecule type" value="Genomic_DNA"/>
</dbReference>
<dbReference type="Pfam" id="PF13579">
    <property type="entry name" value="Glyco_trans_4_4"/>
    <property type="match status" value="1"/>
</dbReference>
<gene>
    <name evidence="3" type="ORF">SGRAN_0925</name>
</gene>
<evidence type="ECO:0000313" key="3">
    <source>
        <dbReference type="EMBL" id="AMG73319.1"/>
    </source>
</evidence>
<dbReference type="Pfam" id="PF00534">
    <property type="entry name" value="Glycos_transf_1"/>
    <property type="match status" value="1"/>
</dbReference>
<dbReference type="GO" id="GO:0016757">
    <property type="term" value="F:glycosyltransferase activity"/>
    <property type="evidence" value="ECO:0007669"/>
    <property type="project" value="InterPro"/>
</dbReference>
<evidence type="ECO:0000259" key="1">
    <source>
        <dbReference type="Pfam" id="PF00534"/>
    </source>
</evidence>
<dbReference type="Gene3D" id="3.40.50.2000">
    <property type="entry name" value="Glycogen Phosphorylase B"/>
    <property type="match status" value="2"/>
</dbReference>
<proteinExistence type="predicted"/>
<name>A0AA86GIA8_9SPHN</name>
<dbReference type="RefSeq" id="WP_067181051.1">
    <property type="nucleotide sequence ID" value="NZ_CP012199.1"/>
</dbReference>
<evidence type="ECO:0000259" key="2">
    <source>
        <dbReference type="Pfam" id="PF13579"/>
    </source>
</evidence>
<dbReference type="PANTHER" id="PTHR12526">
    <property type="entry name" value="GLYCOSYLTRANSFERASE"/>
    <property type="match status" value="1"/>
</dbReference>
<sequence>MAFITLVAYAADQGGTTRVLNHLANGFAEAGHRVAILYCTSAGQAPDLEDMPRPGVESHALADRRQRSRALGQIVTFLSYRRWLRKHRPDIVLATGNNINWFAALGVISAKTHARYYIKTTNPIVRQSDGAVAGRLRRAVYGLIFRRAAGVLTLSDAETTLLRKQFPAAGDRFHMVHNAYLTDAFAAPEREGRADGPILLLGAGRLTAQKRFDRLLRAFAAANPRDARLRIAGDGPQRAALAALAADLGVADRVEMIGYTPDMPAQMAAADLFVLSSDYEGLPAVVIEALASNLPVVSTDCFASARELLADLPGCATVERSTEALSDALRKWLEAPPPRTDLRRFALPYTTANAVASHLAAMGEGQDNHG</sequence>
<keyword evidence="4" id="KW-1185">Reference proteome</keyword>
<feature type="domain" description="Glycosyltransferase subfamily 4-like N-terminal" evidence="2">
    <location>
        <begin position="14"/>
        <end position="178"/>
    </location>
</feature>
<dbReference type="InterPro" id="IPR001296">
    <property type="entry name" value="Glyco_trans_1"/>
</dbReference>
<dbReference type="KEGG" id="sgi:SGRAN_0925"/>
<dbReference type="SUPFAM" id="SSF53756">
    <property type="entry name" value="UDP-Glycosyltransferase/glycogen phosphorylase"/>
    <property type="match status" value="1"/>
</dbReference>
<dbReference type="AlphaFoldDB" id="A0AA86GIA8"/>
<dbReference type="PANTHER" id="PTHR12526:SF636">
    <property type="entry name" value="BLL3647 PROTEIN"/>
    <property type="match status" value="1"/>
</dbReference>
<evidence type="ECO:0000313" key="4">
    <source>
        <dbReference type="Proteomes" id="UP000058599"/>
    </source>
</evidence>
<reference evidence="3 4" key="1">
    <citation type="journal article" date="2016" name="BMC Genomics">
        <title>Genomic analysis of the nitrate-respiring Sphingopyxis granuli (formerly Sphingomonas macrogoltabida) strain TFA.</title>
        <authorList>
            <person name="Garcia-Romero I."/>
            <person name="Perez-Pulido A.J."/>
            <person name="Gonzalez-Flores Y.E."/>
            <person name="Reyes-Ramirez F."/>
            <person name="Santero E."/>
            <person name="Floriano B."/>
        </authorList>
    </citation>
    <scope>NUCLEOTIDE SEQUENCE [LARGE SCALE GENOMIC DNA]</scope>
    <source>
        <strain evidence="3 4">TFA</strain>
    </source>
</reference>
<protein>
    <submittedName>
        <fullName evidence="3">Glycosyltransferase</fullName>
    </submittedName>
</protein>
<organism evidence="3 4">
    <name type="scientific">Sphingopyxis granuli</name>
    <dbReference type="NCBI Taxonomy" id="267128"/>
    <lineage>
        <taxon>Bacteria</taxon>
        <taxon>Pseudomonadati</taxon>
        <taxon>Pseudomonadota</taxon>
        <taxon>Alphaproteobacteria</taxon>
        <taxon>Sphingomonadales</taxon>
        <taxon>Sphingomonadaceae</taxon>
        <taxon>Sphingopyxis</taxon>
    </lineage>
</organism>
<dbReference type="Proteomes" id="UP000058599">
    <property type="component" value="Chromosome"/>
</dbReference>
<dbReference type="InterPro" id="IPR028098">
    <property type="entry name" value="Glyco_trans_4-like_N"/>
</dbReference>